<feature type="signal peptide" evidence="1">
    <location>
        <begin position="1"/>
        <end position="18"/>
    </location>
</feature>
<keyword evidence="2" id="KW-0378">Hydrolase</keyword>
<accession>A0A0X3PZ70</accession>
<reference evidence="2" key="1">
    <citation type="submission" date="2016-01" db="EMBL/GenBank/DDBJ databases">
        <title>Reference transcriptome for the parasite Schistocephalus solidus: insights into the molecular evolution of parasitism.</title>
        <authorList>
            <person name="Hebert F.O."/>
            <person name="Grambauer S."/>
            <person name="Barber I."/>
            <person name="Landry C.R."/>
            <person name="Aubin-Horth N."/>
        </authorList>
    </citation>
    <scope>NUCLEOTIDE SEQUENCE</scope>
</reference>
<dbReference type="InterPro" id="IPR029058">
    <property type="entry name" value="AB_hydrolase_fold"/>
</dbReference>
<evidence type="ECO:0000313" key="2">
    <source>
        <dbReference type="EMBL" id="JAP55307.1"/>
    </source>
</evidence>
<keyword evidence="2" id="KW-0121">Carboxypeptidase</keyword>
<dbReference type="GO" id="GO:0004180">
    <property type="term" value="F:carboxypeptidase activity"/>
    <property type="evidence" value="ECO:0007669"/>
    <property type="project" value="UniProtKB-KW"/>
</dbReference>
<organism evidence="2">
    <name type="scientific">Schistocephalus solidus</name>
    <name type="common">Tapeworm</name>
    <dbReference type="NCBI Taxonomy" id="70667"/>
    <lineage>
        <taxon>Eukaryota</taxon>
        <taxon>Metazoa</taxon>
        <taxon>Spiralia</taxon>
        <taxon>Lophotrochozoa</taxon>
        <taxon>Platyhelminthes</taxon>
        <taxon>Cestoda</taxon>
        <taxon>Eucestoda</taxon>
        <taxon>Diphyllobothriidea</taxon>
        <taxon>Diphyllobothriidae</taxon>
        <taxon>Schistocephalus</taxon>
    </lineage>
</organism>
<protein>
    <submittedName>
        <fullName evidence="2">Lysosomal Pro-X carboxypeptidase</fullName>
    </submittedName>
</protein>
<name>A0A0X3PZ70_SCHSO</name>
<keyword evidence="2" id="KW-0645">Protease</keyword>
<keyword evidence="1" id="KW-0732">Signal</keyword>
<dbReference type="Gene3D" id="3.40.50.1820">
    <property type="entry name" value="alpha/beta hydrolase"/>
    <property type="match status" value="1"/>
</dbReference>
<gene>
    <name evidence="2" type="primary">PCP</name>
    <name evidence="2" type="ORF">TR147549</name>
</gene>
<feature type="chain" id="PRO_5007051378" evidence="1">
    <location>
        <begin position="19"/>
        <end position="101"/>
    </location>
</feature>
<dbReference type="EMBL" id="GEEE01007918">
    <property type="protein sequence ID" value="JAP55307.1"/>
    <property type="molecule type" value="Transcribed_RNA"/>
</dbReference>
<sequence length="101" mass="11585">MSLLILCFLVSFVRQVPAIVDNKKFPKFQGISGHEISTHALNVDHFSFAKKDIYNMTYLLYRNNFEHATSIFFYTGNEGRIEHFAENSVPVIPGPCVYILI</sequence>
<evidence type="ECO:0000256" key="1">
    <source>
        <dbReference type="SAM" id="SignalP"/>
    </source>
</evidence>
<proteinExistence type="predicted"/>
<dbReference type="AlphaFoldDB" id="A0A0X3PZ70"/>